<dbReference type="STRING" id="1033810.HLPCO_000804"/>
<evidence type="ECO:0000313" key="1">
    <source>
        <dbReference type="EMBL" id="ERJ13185.1"/>
    </source>
</evidence>
<dbReference type="EMBL" id="AFNU02000002">
    <property type="protein sequence ID" value="ERJ13185.1"/>
    <property type="molecule type" value="Genomic_DNA"/>
</dbReference>
<comment type="caution">
    <text evidence="1">The sequence shown here is derived from an EMBL/GenBank/DDBJ whole genome shotgun (WGS) entry which is preliminary data.</text>
</comment>
<gene>
    <name evidence="1" type="ORF">HLPCO_000804</name>
</gene>
<sequence length="86" mass="9954">MIIGLIEALDHCHYNATKHLIIDFILKLINNLHKMTAMNYTCGQEGGYILYLRSMINQNRGVYQTIKPDVIFAVSYEFNNKSLEVM</sequence>
<reference evidence="1 2" key="1">
    <citation type="journal article" date="2011" name="J. Bacteriol.">
        <title>Genome sequence of Haloplasma contractile, an unusual contractile bacterium from a deep-sea anoxic brine lake.</title>
        <authorList>
            <person name="Antunes A."/>
            <person name="Alam I."/>
            <person name="El Dorry H."/>
            <person name="Siam R."/>
            <person name="Robertson A."/>
            <person name="Bajic V.B."/>
            <person name="Stingl U."/>
        </authorList>
    </citation>
    <scope>NUCLEOTIDE SEQUENCE [LARGE SCALE GENOMIC DNA]</scope>
    <source>
        <strain evidence="1 2">SSD-17B</strain>
    </source>
</reference>
<dbReference type="Proteomes" id="UP000005707">
    <property type="component" value="Unassembled WGS sequence"/>
</dbReference>
<reference evidence="1 2" key="2">
    <citation type="journal article" date="2013" name="PLoS ONE">
        <title>INDIGO - INtegrated Data Warehouse of MIcrobial GenOmes with Examples from the Red Sea Extremophiles.</title>
        <authorList>
            <person name="Alam I."/>
            <person name="Antunes A."/>
            <person name="Kamau A.A."/>
            <person name="Ba Alawi W."/>
            <person name="Kalkatawi M."/>
            <person name="Stingl U."/>
            <person name="Bajic V.B."/>
        </authorList>
    </citation>
    <scope>NUCLEOTIDE SEQUENCE [LARGE SCALE GENOMIC DNA]</scope>
    <source>
        <strain evidence="1 2">SSD-17B</strain>
    </source>
</reference>
<accession>U2FK43</accession>
<protein>
    <submittedName>
        <fullName evidence="1">Uncharacterized protein</fullName>
    </submittedName>
</protein>
<dbReference type="RefSeq" id="WP_021031011.1">
    <property type="nucleotide sequence ID" value="NZ_AFNU02000002.1"/>
</dbReference>
<dbReference type="InParanoid" id="U2FK43"/>
<evidence type="ECO:0000313" key="2">
    <source>
        <dbReference type="Proteomes" id="UP000005707"/>
    </source>
</evidence>
<keyword evidence="2" id="KW-1185">Reference proteome</keyword>
<organism evidence="1 2">
    <name type="scientific">Haloplasma contractile SSD-17B</name>
    <dbReference type="NCBI Taxonomy" id="1033810"/>
    <lineage>
        <taxon>Bacteria</taxon>
        <taxon>Bacillati</taxon>
        <taxon>Mycoplasmatota</taxon>
        <taxon>Mollicutes</taxon>
        <taxon>Haloplasmatales</taxon>
        <taxon>Haloplasmataceae</taxon>
        <taxon>Haloplasma</taxon>
    </lineage>
</organism>
<dbReference type="AlphaFoldDB" id="U2FK43"/>
<name>U2FK43_9MOLU</name>
<proteinExistence type="predicted"/>